<protein>
    <recommendedName>
        <fullName evidence="2">carbonic anhydrase</fullName>
        <ecNumber evidence="2">4.2.1.1</ecNumber>
    </recommendedName>
</protein>
<keyword evidence="3" id="KW-0479">Metal-binding</keyword>
<evidence type="ECO:0000256" key="3">
    <source>
        <dbReference type="ARBA" id="ARBA00022723"/>
    </source>
</evidence>
<reference evidence="11" key="2">
    <citation type="submission" date="2024-08" db="UniProtKB">
        <authorList>
            <consortium name="EnsemblMetazoa"/>
        </authorList>
    </citation>
    <scope>IDENTIFICATION</scope>
</reference>
<feature type="domain" description="Alpha-carbonic anhydrase" evidence="8">
    <location>
        <begin position="55"/>
        <end position="300"/>
    </location>
</feature>
<keyword evidence="4" id="KW-0862">Zinc</keyword>
<reference evidence="12 13" key="1">
    <citation type="journal article" date="2013" name="Genome Biol.">
        <title>Draft genome of the mountain pine beetle, Dendroctonus ponderosae Hopkins, a major forest pest.</title>
        <authorList>
            <person name="Keeling C.I."/>
            <person name="Yuen M.M."/>
            <person name="Liao N.Y."/>
            <person name="Docking T.R."/>
            <person name="Chan S.K."/>
            <person name="Taylor G.A."/>
            <person name="Palmquist D.L."/>
            <person name="Jackman S.D."/>
            <person name="Nguyen A."/>
            <person name="Li M."/>
            <person name="Henderson H."/>
            <person name="Janes J.K."/>
            <person name="Zhao Y."/>
            <person name="Pandoh P."/>
            <person name="Moore R."/>
            <person name="Sperling F.A."/>
            <person name="Huber D.P."/>
            <person name="Birol I."/>
            <person name="Jones S.J."/>
            <person name="Bohlmann J."/>
        </authorList>
    </citation>
    <scope>NUCLEOTIDE SEQUENCE</scope>
</reference>
<keyword evidence="12" id="KW-1185">Reference proteome</keyword>
<evidence type="ECO:0000313" key="10">
    <source>
        <dbReference type="EMBL" id="ERL87425.1"/>
    </source>
</evidence>
<sequence length="303" mass="33861">MLEKAGKFSLSKDSFFRNKSFILGLSIGAIVVLVITAVVIAVLRVTEAKESESESHWSYDNQAAWPGLCQNGTRQSPIILNEYNATKATVSPLYIEHISNYFEDLEVENNGHTVELMFSSVTDAPTLSGAGLPGNFTLNNVHFHWPSEHIINGEYADLEAHFVFYSQEYANLSEALEVPHAVTVVGVLFEEVEEDIDNSFDVLDDAVEAVTYPGTTNTKGNITLADFFPDETDTFFQYTGSLTTPKCNENINWIVFNSNGIISTDDLTKLVHIYTEDHKRLVSNNRQLQKRRGRTIYLSSQSS</sequence>
<dbReference type="EnsemblMetazoa" id="XM_019909128.1">
    <property type="protein sequence ID" value="XP_019764687.1"/>
    <property type="gene ID" value="LOC109540687"/>
</dbReference>
<evidence type="ECO:0000256" key="5">
    <source>
        <dbReference type="ARBA" id="ARBA00023239"/>
    </source>
</evidence>
<dbReference type="OMA" id="CDETVSW"/>
<dbReference type="EMBL" id="KB631950">
    <property type="protein sequence ID" value="ERL87425.1"/>
    <property type="molecule type" value="Genomic_DNA"/>
</dbReference>
<evidence type="ECO:0000313" key="11">
    <source>
        <dbReference type="EnsemblMetazoa" id="XP_019764687.1"/>
    </source>
</evidence>
<dbReference type="STRING" id="77166.N6T9T8"/>
<dbReference type="HOGENOM" id="CLU_039326_2_0_1"/>
<dbReference type="EC" id="4.2.1.1" evidence="2"/>
<evidence type="ECO:0000256" key="4">
    <source>
        <dbReference type="ARBA" id="ARBA00022833"/>
    </source>
</evidence>
<dbReference type="InterPro" id="IPR001148">
    <property type="entry name" value="CA_dom"/>
</dbReference>
<evidence type="ECO:0000313" key="12">
    <source>
        <dbReference type="Proteomes" id="UP000019118"/>
    </source>
</evidence>
<dbReference type="SMART" id="SM01057">
    <property type="entry name" value="Carb_anhydrase"/>
    <property type="match status" value="1"/>
</dbReference>
<dbReference type="SUPFAM" id="SSF51069">
    <property type="entry name" value="Carbonic anhydrase"/>
    <property type="match status" value="1"/>
</dbReference>
<dbReference type="Pfam" id="PF00194">
    <property type="entry name" value="Carb_anhydrase"/>
    <property type="match status" value="1"/>
</dbReference>
<dbReference type="InterPro" id="IPR036398">
    <property type="entry name" value="CA_dom_sf"/>
</dbReference>
<name>N6T9T8_DENPD</name>
<comment type="similarity">
    <text evidence="1">Belongs to the alpha-carbonic anhydrase family.</text>
</comment>
<dbReference type="Proteomes" id="UP000030742">
    <property type="component" value="Unassembled WGS sequence"/>
</dbReference>
<evidence type="ECO:0000256" key="7">
    <source>
        <dbReference type="SAM" id="Phobius"/>
    </source>
</evidence>
<dbReference type="CDD" id="cd00326">
    <property type="entry name" value="alpha_CA"/>
    <property type="match status" value="1"/>
</dbReference>
<comment type="catalytic activity">
    <reaction evidence="6">
        <text>hydrogencarbonate + H(+) = CO2 + H2O</text>
        <dbReference type="Rhea" id="RHEA:10748"/>
        <dbReference type="ChEBI" id="CHEBI:15377"/>
        <dbReference type="ChEBI" id="CHEBI:15378"/>
        <dbReference type="ChEBI" id="CHEBI:16526"/>
        <dbReference type="ChEBI" id="CHEBI:17544"/>
        <dbReference type="EC" id="4.2.1.1"/>
    </reaction>
</comment>
<dbReference type="AlphaFoldDB" id="N6T9T8"/>
<dbReference type="PANTHER" id="PTHR18952:SF265">
    <property type="entry name" value="CARBONIC ANHYDRASE"/>
    <property type="match status" value="1"/>
</dbReference>
<keyword evidence="7" id="KW-0472">Membrane</keyword>
<dbReference type="GO" id="GO:0008270">
    <property type="term" value="F:zinc ion binding"/>
    <property type="evidence" value="ECO:0007669"/>
    <property type="project" value="InterPro"/>
</dbReference>
<dbReference type="PROSITE" id="PS51144">
    <property type="entry name" value="ALPHA_CA_2"/>
    <property type="match status" value="1"/>
</dbReference>
<keyword evidence="5" id="KW-0456">Lyase</keyword>
<evidence type="ECO:0000259" key="8">
    <source>
        <dbReference type="PROSITE" id="PS51144"/>
    </source>
</evidence>
<proteinExistence type="inferred from homology"/>
<evidence type="ECO:0000256" key="2">
    <source>
        <dbReference type="ARBA" id="ARBA00012925"/>
    </source>
</evidence>
<dbReference type="KEGG" id="dpa:109540687"/>
<evidence type="ECO:0000313" key="13">
    <source>
        <dbReference type="Proteomes" id="UP000030742"/>
    </source>
</evidence>
<dbReference type="PANTHER" id="PTHR18952">
    <property type="entry name" value="CARBONIC ANHYDRASE"/>
    <property type="match status" value="1"/>
</dbReference>
<evidence type="ECO:0000256" key="1">
    <source>
        <dbReference type="ARBA" id="ARBA00010718"/>
    </source>
</evidence>
<dbReference type="GO" id="GO:0004089">
    <property type="term" value="F:carbonate dehydratase activity"/>
    <property type="evidence" value="ECO:0007669"/>
    <property type="project" value="UniProtKB-EC"/>
</dbReference>
<evidence type="ECO:0000313" key="9">
    <source>
        <dbReference type="EMBL" id="ENN74503.1"/>
    </source>
</evidence>
<accession>N6T9T8</accession>
<gene>
    <name evidence="11" type="primary">109540687</name>
    <name evidence="10" type="ORF">D910_04819</name>
    <name evidence="9" type="ORF">YQE_08914</name>
</gene>
<keyword evidence="7" id="KW-0812">Transmembrane</keyword>
<dbReference type="Gene3D" id="3.10.200.10">
    <property type="entry name" value="Alpha carbonic anhydrase"/>
    <property type="match status" value="1"/>
</dbReference>
<feature type="non-terminal residue" evidence="9">
    <location>
        <position position="1"/>
    </location>
</feature>
<organism evidence="9">
    <name type="scientific">Dendroctonus ponderosae</name>
    <name type="common">Mountain pine beetle</name>
    <dbReference type="NCBI Taxonomy" id="77166"/>
    <lineage>
        <taxon>Eukaryota</taxon>
        <taxon>Metazoa</taxon>
        <taxon>Ecdysozoa</taxon>
        <taxon>Arthropoda</taxon>
        <taxon>Hexapoda</taxon>
        <taxon>Insecta</taxon>
        <taxon>Pterygota</taxon>
        <taxon>Neoptera</taxon>
        <taxon>Endopterygota</taxon>
        <taxon>Coleoptera</taxon>
        <taxon>Polyphaga</taxon>
        <taxon>Cucujiformia</taxon>
        <taxon>Curculionidae</taxon>
        <taxon>Scolytinae</taxon>
        <taxon>Dendroctonus</taxon>
    </lineage>
</organism>
<evidence type="ECO:0000256" key="6">
    <source>
        <dbReference type="ARBA" id="ARBA00048348"/>
    </source>
</evidence>
<feature type="transmembrane region" description="Helical" evidence="7">
    <location>
        <begin position="21"/>
        <end position="43"/>
    </location>
</feature>
<dbReference type="EMBL" id="KB741049">
    <property type="protein sequence ID" value="ENN74503.1"/>
    <property type="molecule type" value="Genomic_DNA"/>
</dbReference>
<dbReference type="Proteomes" id="UP000019118">
    <property type="component" value="Unassembled WGS sequence"/>
</dbReference>
<dbReference type="InterPro" id="IPR023561">
    <property type="entry name" value="Carbonic_anhydrase_a-class"/>
</dbReference>
<dbReference type="OrthoDB" id="429145at2759"/>
<keyword evidence="7" id="KW-1133">Transmembrane helix</keyword>